<dbReference type="PANTHER" id="PTHR20982:SF3">
    <property type="entry name" value="MITOCHONDRIAL RIBOSOME RECYCLING FACTOR PSEUDO 1"/>
    <property type="match status" value="1"/>
</dbReference>
<evidence type="ECO:0000259" key="8">
    <source>
        <dbReference type="Pfam" id="PF01765"/>
    </source>
</evidence>
<evidence type="ECO:0000256" key="1">
    <source>
        <dbReference type="ARBA" id="ARBA00004496"/>
    </source>
</evidence>
<comment type="caution">
    <text evidence="9">The sequence shown here is derived from an EMBL/GenBank/DDBJ whole genome shotgun (WGS) entry which is preliminary data.</text>
</comment>
<evidence type="ECO:0000256" key="3">
    <source>
        <dbReference type="ARBA" id="ARBA00022490"/>
    </source>
</evidence>
<organism evidence="9 10">
    <name type="scientific">Thermodesulfovibrio aggregans</name>
    <dbReference type="NCBI Taxonomy" id="86166"/>
    <lineage>
        <taxon>Bacteria</taxon>
        <taxon>Pseudomonadati</taxon>
        <taxon>Nitrospirota</taxon>
        <taxon>Thermodesulfovibrionia</taxon>
        <taxon>Thermodesulfovibrionales</taxon>
        <taxon>Thermodesulfovibrionaceae</taxon>
        <taxon>Thermodesulfovibrio</taxon>
    </lineage>
</organism>
<dbReference type="HAMAP" id="MF_00040">
    <property type="entry name" value="RRF"/>
    <property type="match status" value="1"/>
</dbReference>
<dbReference type="EMBL" id="BCNO01000002">
    <property type="protein sequence ID" value="GAQ95219.1"/>
    <property type="molecule type" value="Genomic_DNA"/>
</dbReference>
<gene>
    <name evidence="6" type="primary">frr</name>
    <name evidence="9" type="ORF">TAGGR_2106</name>
</gene>
<dbReference type="NCBIfam" id="TIGR00496">
    <property type="entry name" value="frr"/>
    <property type="match status" value="1"/>
</dbReference>
<keyword evidence="4 6" id="KW-0648">Protein biosynthesis</keyword>
<dbReference type="RefSeq" id="WP_059176665.1">
    <property type="nucleotide sequence ID" value="NZ_BCNO01000002.1"/>
</dbReference>
<dbReference type="SUPFAM" id="SSF55194">
    <property type="entry name" value="Ribosome recycling factor, RRF"/>
    <property type="match status" value="1"/>
</dbReference>
<comment type="similarity">
    <text evidence="2 6">Belongs to the RRF family.</text>
</comment>
<dbReference type="GO" id="GO:0043023">
    <property type="term" value="F:ribosomal large subunit binding"/>
    <property type="evidence" value="ECO:0007669"/>
    <property type="project" value="TreeGrafter"/>
</dbReference>
<dbReference type="GO" id="GO:0006415">
    <property type="term" value="P:translational termination"/>
    <property type="evidence" value="ECO:0007669"/>
    <property type="project" value="UniProtKB-UniRule"/>
</dbReference>
<protein>
    <recommendedName>
        <fullName evidence="6">Ribosome-recycling factor</fullName>
        <shortName evidence="6">RRF</shortName>
    </recommendedName>
    <alternativeName>
        <fullName evidence="6">Ribosome-releasing factor</fullName>
    </alternativeName>
</protein>
<dbReference type="AlphaFoldDB" id="A0A0U9HQA9"/>
<dbReference type="GO" id="GO:0005737">
    <property type="term" value="C:cytoplasm"/>
    <property type="evidence" value="ECO:0007669"/>
    <property type="project" value="UniProtKB-SubCell"/>
</dbReference>
<name>A0A0U9HQA9_9BACT</name>
<dbReference type="Proteomes" id="UP000054976">
    <property type="component" value="Unassembled WGS sequence"/>
</dbReference>
<dbReference type="InterPro" id="IPR036191">
    <property type="entry name" value="RRF_sf"/>
</dbReference>
<accession>A0A0U9HQA9</accession>
<dbReference type="PANTHER" id="PTHR20982">
    <property type="entry name" value="RIBOSOME RECYCLING FACTOR"/>
    <property type="match status" value="1"/>
</dbReference>
<dbReference type="FunFam" id="3.30.1360.40:FF:000001">
    <property type="entry name" value="Ribosome-recycling factor"/>
    <property type="match status" value="1"/>
</dbReference>
<dbReference type="CDD" id="cd00520">
    <property type="entry name" value="RRF"/>
    <property type="match status" value="1"/>
</dbReference>
<evidence type="ECO:0000256" key="4">
    <source>
        <dbReference type="ARBA" id="ARBA00022917"/>
    </source>
</evidence>
<evidence type="ECO:0000256" key="7">
    <source>
        <dbReference type="SAM" id="Coils"/>
    </source>
</evidence>
<dbReference type="InterPro" id="IPR002661">
    <property type="entry name" value="Ribosome_recyc_fac"/>
</dbReference>
<evidence type="ECO:0000256" key="6">
    <source>
        <dbReference type="HAMAP-Rule" id="MF_00040"/>
    </source>
</evidence>
<feature type="coiled-coil region" evidence="7">
    <location>
        <begin position="125"/>
        <end position="166"/>
    </location>
</feature>
<keyword evidence="3 6" id="KW-0963">Cytoplasm</keyword>
<evidence type="ECO:0000313" key="10">
    <source>
        <dbReference type="Proteomes" id="UP000054976"/>
    </source>
</evidence>
<proteinExistence type="inferred from homology"/>
<dbReference type="Pfam" id="PF01765">
    <property type="entry name" value="RRF"/>
    <property type="match status" value="1"/>
</dbReference>
<reference evidence="10" key="1">
    <citation type="submission" date="2016-01" db="EMBL/GenBank/DDBJ databases">
        <title>Draft genome sequence of Thermodesulfovibrio aggregans strain TGE-P1.</title>
        <authorList>
            <person name="Sekiguchi Y."/>
            <person name="Ohashi A."/>
            <person name="Matsuura N."/>
            <person name="Tourlousse M.D."/>
        </authorList>
    </citation>
    <scope>NUCLEOTIDE SEQUENCE [LARGE SCALE GENOMIC DNA]</scope>
    <source>
        <strain evidence="10">TGE-P1</strain>
    </source>
</reference>
<sequence length="185" mass="21620">MMQEFKKKANEKMNQTVEVFKKDLASFRTGRASLALLDNIKVEYYGNMVPLNQVATLGVPEPRMITIQPWEQRMIGEIERAIMKSDLGLTPINDGKMIKIVIPPLTEERRKQLVKVVRKRAEEARVAIRNIRRDIIEEIKKAEKEKKLSEDDSRRLQEEIQKITNSFIEKVDKALEQKEKEIMEV</sequence>
<dbReference type="Gene3D" id="1.10.132.20">
    <property type="entry name" value="Ribosome-recycling factor"/>
    <property type="match status" value="1"/>
</dbReference>
<comment type="function">
    <text evidence="5 6">Responsible for the release of ribosomes from messenger RNA at the termination of protein biosynthesis. May increase the efficiency of translation by recycling ribosomes from one round of translation to another.</text>
</comment>
<evidence type="ECO:0000313" key="9">
    <source>
        <dbReference type="EMBL" id="GAQ95219.1"/>
    </source>
</evidence>
<dbReference type="STRING" id="86166.TAGGR_2106"/>
<keyword evidence="10" id="KW-1185">Reference proteome</keyword>
<evidence type="ECO:0000256" key="2">
    <source>
        <dbReference type="ARBA" id="ARBA00005912"/>
    </source>
</evidence>
<evidence type="ECO:0000256" key="5">
    <source>
        <dbReference type="ARBA" id="ARBA00025050"/>
    </source>
</evidence>
<dbReference type="OrthoDB" id="9804006at2"/>
<comment type="subcellular location">
    <subcellularLocation>
        <location evidence="1 6">Cytoplasm</location>
    </subcellularLocation>
</comment>
<keyword evidence="7" id="KW-0175">Coiled coil</keyword>
<feature type="domain" description="Ribosome recycling factor" evidence="8">
    <location>
        <begin position="20"/>
        <end position="183"/>
    </location>
</feature>
<dbReference type="InterPro" id="IPR023584">
    <property type="entry name" value="Ribosome_recyc_fac_dom"/>
</dbReference>
<dbReference type="FunFam" id="1.10.132.20:FF:000001">
    <property type="entry name" value="Ribosome-recycling factor"/>
    <property type="match status" value="1"/>
</dbReference>
<dbReference type="Gene3D" id="3.30.1360.40">
    <property type="match status" value="1"/>
</dbReference>